<keyword evidence="1" id="KW-0723">Serine/threonine-protein kinase</keyword>
<proteinExistence type="predicted"/>
<dbReference type="SUPFAM" id="SSF56112">
    <property type="entry name" value="Protein kinase-like (PK-like)"/>
    <property type="match status" value="1"/>
</dbReference>
<dbReference type="PROSITE" id="PS50011">
    <property type="entry name" value="PROTEIN_KINASE_DOM"/>
    <property type="match status" value="1"/>
</dbReference>
<keyword evidence="9" id="KW-1185">Reference proteome</keyword>
<dbReference type="Gene3D" id="3.30.200.20">
    <property type="entry name" value="Phosphorylase Kinase, domain 1"/>
    <property type="match status" value="1"/>
</dbReference>
<dbReference type="GO" id="GO:0005886">
    <property type="term" value="C:plasma membrane"/>
    <property type="evidence" value="ECO:0007669"/>
    <property type="project" value="TreeGrafter"/>
</dbReference>
<accession>A0A118JXT9</accession>
<keyword evidence="3" id="KW-0547">Nucleotide-binding</keyword>
<dbReference type="Proteomes" id="UP000243975">
    <property type="component" value="Unassembled WGS sequence"/>
</dbReference>
<keyword evidence="6" id="KW-0732">Signal</keyword>
<feature type="domain" description="Protein kinase" evidence="7">
    <location>
        <begin position="174"/>
        <end position="235"/>
    </location>
</feature>
<sequence>MGCWFCGLPLVIDKSIALAMVCGDLHPHHTKSCGYQVLWKPPSSPHQVFEPRCISLAIVCFTHWPISFFFLFPFPLYGGKHSDSTPRISKPNLLCIKSESILALHISYQSDRLRSLIPHIVPSVWKNYRRMLGFTMVAGGEMKKRKGGAKSMDIDIAKSLQYNFSTMRAATNDFSKNSKLGQGEFGAGTLEDGQQIAVKRLERNSGQGDQEFKNEVLLIAKLQHHNLVRLHGRRK</sequence>
<evidence type="ECO:0000256" key="1">
    <source>
        <dbReference type="ARBA" id="ARBA00022527"/>
    </source>
</evidence>
<dbReference type="STRING" id="59895.A0A118JXT9"/>
<reference evidence="8 9" key="1">
    <citation type="journal article" date="2016" name="Sci. Rep.">
        <title>The genome sequence of the outbreeding globe artichoke constructed de novo incorporating a phase-aware low-pass sequencing strategy of F1 progeny.</title>
        <authorList>
            <person name="Scaglione D."/>
            <person name="Reyes-Chin-Wo S."/>
            <person name="Acquadro A."/>
            <person name="Froenicke L."/>
            <person name="Portis E."/>
            <person name="Beitel C."/>
            <person name="Tirone M."/>
            <person name="Mauro R."/>
            <person name="Lo Monaco A."/>
            <person name="Mauromicale G."/>
            <person name="Faccioli P."/>
            <person name="Cattivelli L."/>
            <person name="Rieseberg L."/>
            <person name="Michelmore R."/>
            <person name="Lanteri S."/>
        </authorList>
    </citation>
    <scope>NUCLEOTIDE SEQUENCE [LARGE SCALE GENOMIC DNA]</scope>
    <source>
        <strain evidence="8">2C</strain>
    </source>
</reference>
<dbReference type="InterPro" id="IPR011009">
    <property type="entry name" value="Kinase-like_dom_sf"/>
</dbReference>
<dbReference type="GO" id="GO:0004674">
    <property type="term" value="F:protein serine/threonine kinase activity"/>
    <property type="evidence" value="ECO:0007669"/>
    <property type="project" value="UniProtKB-KW"/>
</dbReference>
<organism evidence="8 9">
    <name type="scientific">Cynara cardunculus var. scolymus</name>
    <name type="common">Globe artichoke</name>
    <name type="synonym">Cynara scolymus</name>
    <dbReference type="NCBI Taxonomy" id="59895"/>
    <lineage>
        <taxon>Eukaryota</taxon>
        <taxon>Viridiplantae</taxon>
        <taxon>Streptophyta</taxon>
        <taxon>Embryophyta</taxon>
        <taxon>Tracheophyta</taxon>
        <taxon>Spermatophyta</taxon>
        <taxon>Magnoliopsida</taxon>
        <taxon>eudicotyledons</taxon>
        <taxon>Gunneridae</taxon>
        <taxon>Pentapetalae</taxon>
        <taxon>asterids</taxon>
        <taxon>campanulids</taxon>
        <taxon>Asterales</taxon>
        <taxon>Asteraceae</taxon>
        <taxon>Carduoideae</taxon>
        <taxon>Cardueae</taxon>
        <taxon>Carduinae</taxon>
        <taxon>Cynara</taxon>
    </lineage>
</organism>
<feature type="chain" id="PRO_5007159793" evidence="6">
    <location>
        <begin position="20"/>
        <end position="235"/>
    </location>
</feature>
<evidence type="ECO:0000313" key="8">
    <source>
        <dbReference type="EMBL" id="KVH96941.1"/>
    </source>
</evidence>
<gene>
    <name evidence="8" type="ORF">Ccrd_000966</name>
</gene>
<protein>
    <submittedName>
        <fullName evidence="8">Protein kinase, catalytic domain-containing protein</fullName>
    </submittedName>
</protein>
<name>A0A118JXT9_CYNCS</name>
<feature type="signal peptide" evidence="6">
    <location>
        <begin position="1"/>
        <end position="19"/>
    </location>
</feature>
<evidence type="ECO:0000259" key="7">
    <source>
        <dbReference type="PROSITE" id="PS50011"/>
    </source>
</evidence>
<evidence type="ECO:0000313" key="9">
    <source>
        <dbReference type="Proteomes" id="UP000243975"/>
    </source>
</evidence>
<dbReference type="AlphaFoldDB" id="A0A118JXT9"/>
<evidence type="ECO:0000256" key="2">
    <source>
        <dbReference type="ARBA" id="ARBA00022679"/>
    </source>
</evidence>
<keyword evidence="5" id="KW-0067">ATP-binding</keyword>
<dbReference type="Pfam" id="PF07714">
    <property type="entry name" value="PK_Tyr_Ser-Thr"/>
    <property type="match status" value="1"/>
</dbReference>
<evidence type="ECO:0000256" key="4">
    <source>
        <dbReference type="ARBA" id="ARBA00022777"/>
    </source>
</evidence>
<evidence type="ECO:0000256" key="5">
    <source>
        <dbReference type="ARBA" id="ARBA00022840"/>
    </source>
</evidence>
<evidence type="ECO:0000256" key="3">
    <source>
        <dbReference type="ARBA" id="ARBA00022741"/>
    </source>
</evidence>
<dbReference type="GO" id="GO:0005524">
    <property type="term" value="F:ATP binding"/>
    <property type="evidence" value="ECO:0007669"/>
    <property type="project" value="UniProtKB-KW"/>
</dbReference>
<evidence type="ECO:0000256" key="6">
    <source>
        <dbReference type="SAM" id="SignalP"/>
    </source>
</evidence>
<dbReference type="EMBL" id="LEKV01004009">
    <property type="protein sequence ID" value="KVH96941.1"/>
    <property type="molecule type" value="Genomic_DNA"/>
</dbReference>
<dbReference type="InterPro" id="IPR000719">
    <property type="entry name" value="Prot_kinase_dom"/>
</dbReference>
<keyword evidence="2" id="KW-0808">Transferase</keyword>
<dbReference type="PANTHER" id="PTHR27002:SF1073">
    <property type="entry name" value="CYSTEINE-RICH RECEPTOR-LIKE PROTEIN KINASE 29"/>
    <property type="match status" value="1"/>
</dbReference>
<dbReference type="PANTHER" id="PTHR27002">
    <property type="entry name" value="RECEPTOR-LIKE SERINE/THREONINE-PROTEIN KINASE SD1-8"/>
    <property type="match status" value="1"/>
</dbReference>
<keyword evidence="4 8" id="KW-0418">Kinase</keyword>
<comment type="caution">
    <text evidence="8">The sequence shown here is derived from an EMBL/GenBank/DDBJ whole genome shotgun (WGS) entry which is preliminary data.</text>
</comment>
<dbReference type="Gramene" id="KVH96941">
    <property type="protein sequence ID" value="KVH96941"/>
    <property type="gene ID" value="Ccrd_000966"/>
</dbReference>
<dbReference type="InterPro" id="IPR001245">
    <property type="entry name" value="Ser-Thr/Tyr_kinase_cat_dom"/>
</dbReference>